<evidence type="ECO:0000256" key="1">
    <source>
        <dbReference type="ARBA" id="ARBA00008061"/>
    </source>
</evidence>
<dbReference type="Gene3D" id="2.60.40.10">
    <property type="entry name" value="Immunoglobulins"/>
    <property type="match status" value="1"/>
</dbReference>
<feature type="domain" description="Glycosyl hydrolase family 13 catalytic" evidence="3">
    <location>
        <begin position="145"/>
        <end position="548"/>
    </location>
</feature>
<dbReference type="SUPFAM" id="SSF81296">
    <property type="entry name" value="E set domains"/>
    <property type="match status" value="1"/>
</dbReference>
<evidence type="ECO:0000313" key="5">
    <source>
        <dbReference type="Proteomes" id="UP000631576"/>
    </source>
</evidence>
<protein>
    <submittedName>
        <fullName evidence="4">Type I pullulanase</fullName>
        <ecNumber evidence="4">3.2.1.41</ecNumber>
    </submittedName>
</protein>
<comment type="similarity">
    <text evidence="1">Belongs to the glycosyl hydrolase 13 family.</text>
</comment>
<comment type="caution">
    <text evidence="4">The sequence shown here is derived from an EMBL/GenBank/DDBJ whole genome shotgun (WGS) entry which is preliminary data.</text>
</comment>
<evidence type="ECO:0000313" key="4">
    <source>
        <dbReference type="EMBL" id="MBC5682193.1"/>
    </source>
</evidence>
<keyword evidence="2" id="KW-0119">Carbohydrate metabolism</keyword>
<dbReference type="Pfam" id="PF00128">
    <property type="entry name" value="Alpha-amylase"/>
    <property type="match status" value="2"/>
</dbReference>
<dbReference type="EMBL" id="JACOPE010000001">
    <property type="protein sequence ID" value="MBC5682193.1"/>
    <property type="molecule type" value="Genomic_DNA"/>
</dbReference>
<dbReference type="Pfam" id="PF02922">
    <property type="entry name" value="CBM_48"/>
    <property type="match status" value="1"/>
</dbReference>
<dbReference type="InterPro" id="IPR004193">
    <property type="entry name" value="Glyco_hydro_13_N"/>
</dbReference>
<keyword evidence="4" id="KW-0378">Hydrolase</keyword>
<dbReference type="GO" id="GO:0051060">
    <property type="term" value="F:pullulanase activity"/>
    <property type="evidence" value="ECO:0007669"/>
    <property type="project" value="UniProtKB-EC"/>
</dbReference>
<dbReference type="SMART" id="SM00642">
    <property type="entry name" value="Aamy"/>
    <property type="match status" value="1"/>
</dbReference>
<accession>A0ABR7G417</accession>
<dbReference type="CDD" id="cd11341">
    <property type="entry name" value="AmyAc_Pullulanase_LD-like"/>
    <property type="match status" value="1"/>
</dbReference>
<keyword evidence="2" id="KW-0624">Polysaccharide degradation</keyword>
<dbReference type="CDD" id="cd02860">
    <property type="entry name" value="E_set_Pullulanase"/>
    <property type="match status" value="1"/>
</dbReference>
<dbReference type="InterPro" id="IPR017853">
    <property type="entry name" value="GH"/>
</dbReference>
<dbReference type="InterPro" id="IPR011840">
    <property type="entry name" value="PulA_typeI"/>
</dbReference>
<dbReference type="Gene3D" id="2.60.40.1180">
    <property type="entry name" value="Golgi alpha-mannosidase II"/>
    <property type="match status" value="1"/>
</dbReference>
<evidence type="ECO:0000259" key="3">
    <source>
        <dbReference type="SMART" id="SM00642"/>
    </source>
</evidence>
<evidence type="ECO:0000256" key="2">
    <source>
        <dbReference type="ARBA" id="ARBA00023001"/>
    </source>
</evidence>
<dbReference type="InterPro" id="IPR013783">
    <property type="entry name" value="Ig-like_fold"/>
</dbReference>
<dbReference type="InterPro" id="IPR014756">
    <property type="entry name" value="Ig_E-set"/>
</dbReference>
<dbReference type="SUPFAM" id="SSF51445">
    <property type="entry name" value="(Trans)glycosidases"/>
    <property type="match status" value="1"/>
</dbReference>
<gene>
    <name evidence="4" type="primary">pulA</name>
    <name evidence="4" type="ORF">H8S40_01110</name>
</gene>
<keyword evidence="4" id="KW-0326">Glycosidase</keyword>
<name>A0ABR7G417_9FIRM</name>
<sequence>MKDKIELKKYYSTKEFLENYIYEGNNLGVECTEEGTTFRLWSPQAECVSLNLYQTGDGGNAYEQILMKKEEKGVWSWESKEELHGVYYDYLITRDDEEVRSADPYAKACGVNGLRSMAVNLKKTNPKGWEKDQAPEEGPERIVYELHVKEFSWDKAGGFPEEYRGKYKAFTCRHTTLNEDGIHPTGLDYLKELGVTHIQIMPMYDYGSVNEAGEDTEFNWGYDPVNYNVPEGSYATDARHGEVRIREMKEMIQAIHEAGFGVIMDVVYNHTYSLDSWFQRTVPWYFYRVFPDGTASDGSACGNDVASEREMCAKYILKSVLYWTEEYHIDGFRFDLMGLLDVDLMNRIRSELDQRYGKGRKIIYGEPWAADKTAVEGGRKLATKENVGLLDENIGAFCDSTRDGIKGSALRAKEAGFINGAEEKEDEILASVAAWCTNPYHAEGFENVKAPSQIVTYVSAHDNHTLWDKLKETVVEEKECMRLNKMAAAVYMTCQGTLFFLSGEEFARTKDGQDNTFKAPITLNRLDWEKAWENKELVHYYQGLIALRKQLSGLCDKSKDSYKRITDMWKEKDVVGFTVLNDKKARWSQVKIIYNARKSNYKVKFLNDGWEILSDADDSWCWEKGICADRQIEAAPQSVLILGRK</sequence>
<dbReference type="NCBIfam" id="TIGR02104">
    <property type="entry name" value="pulA_typeI"/>
    <property type="match status" value="1"/>
</dbReference>
<reference evidence="4 5" key="1">
    <citation type="submission" date="2020-08" db="EMBL/GenBank/DDBJ databases">
        <title>Genome public.</title>
        <authorList>
            <person name="Liu C."/>
            <person name="Sun Q."/>
        </authorList>
    </citation>
    <scope>NUCLEOTIDE SEQUENCE [LARGE SCALE GENOMIC DNA]</scope>
    <source>
        <strain evidence="4 5">NSJ-13</strain>
    </source>
</reference>
<dbReference type="PANTHER" id="PTHR43002">
    <property type="entry name" value="GLYCOGEN DEBRANCHING ENZYME"/>
    <property type="match status" value="1"/>
</dbReference>
<dbReference type="EC" id="3.2.1.41" evidence="4"/>
<dbReference type="Proteomes" id="UP000631576">
    <property type="component" value="Unassembled WGS sequence"/>
</dbReference>
<dbReference type="InterPro" id="IPR006047">
    <property type="entry name" value="GH13_cat_dom"/>
</dbReference>
<keyword evidence="5" id="KW-1185">Reference proteome</keyword>
<proteinExistence type="inferred from homology"/>
<dbReference type="Gene3D" id="3.20.20.80">
    <property type="entry name" value="Glycosidases"/>
    <property type="match status" value="1"/>
</dbReference>
<keyword evidence="2" id="KW-0136">Cellulose degradation</keyword>
<dbReference type="InterPro" id="IPR013780">
    <property type="entry name" value="Glyco_hydro_b"/>
</dbReference>
<dbReference type="RefSeq" id="WP_186864340.1">
    <property type="nucleotide sequence ID" value="NZ_JACOPE010000001.1"/>
</dbReference>
<organism evidence="4 5">
    <name type="scientific">Ruminococcus hominis</name>
    <dbReference type="NCBI Taxonomy" id="2763065"/>
    <lineage>
        <taxon>Bacteria</taxon>
        <taxon>Bacillati</taxon>
        <taxon>Bacillota</taxon>
        <taxon>Clostridia</taxon>
        <taxon>Eubacteriales</taxon>
        <taxon>Oscillospiraceae</taxon>
        <taxon>Ruminococcus</taxon>
    </lineage>
</organism>